<evidence type="ECO:0000313" key="2">
    <source>
        <dbReference type="Proteomes" id="UP001520140"/>
    </source>
</evidence>
<dbReference type="EMBL" id="JABUKG010000022">
    <property type="protein sequence ID" value="MBY6322576.1"/>
    <property type="molecule type" value="Genomic_DNA"/>
</dbReference>
<evidence type="ECO:0000313" key="1">
    <source>
        <dbReference type="EMBL" id="MBY6322576.1"/>
    </source>
</evidence>
<accession>A0ABS7NX26</accession>
<protein>
    <submittedName>
        <fullName evidence="1">Uncharacterized protein</fullName>
    </submittedName>
</protein>
<sequence length="313" mass="34648">MVMSEGRSDIRLRPDQRLYGPSVYDDATRIVVGHSFHPYTADLGTFPADSGPMFVRAVVSSYRLAPSAPPLRLQSDPTAEVSLVEAEGWFRAGVGEEWADYAYLRAADDGIPARAGLYRFGLILDATGAPMLAPTNFEWSRVDRRAERGIHKLAPSDANTVLRERILREGPFADPSAYLDPRTTPDGRWRIETSVRDADDDTAATFWMLTDLLRVRGGVHTRFVPVAFHLVGRSATLTYRLVGRPGIYDATVPIPSSTDLASTPSQGDHVGRYGYHPPVFPMTAGQWAHGLCAFWMEMVAYGRIGDVRPPWAR</sequence>
<reference evidence="1 2" key="1">
    <citation type="submission" date="2020-06" db="EMBL/GenBank/DDBJ databases">
        <title>Taxonomy, biology and ecology of Rhodococcus bacteria occurring in California pistachio and other woody hosts as revealed by genome sequence analyses.</title>
        <authorList>
            <person name="Gai Y."/>
            <person name="Riely B."/>
        </authorList>
    </citation>
    <scope>NUCLEOTIDE SEQUENCE [LARGE SCALE GENOMIC DNA]</scope>
    <source>
        <strain evidence="1 2">BP-284</strain>
    </source>
</reference>
<comment type="caution">
    <text evidence="1">The sequence shown here is derived from an EMBL/GenBank/DDBJ whole genome shotgun (WGS) entry which is preliminary data.</text>
</comment>
<gene>
    <name evidence="1" type="ORF">HQ605_17260</name>
</gene>
<keyword evidence="2" id="KW-1185">Reference proteome</keyword>
<dbReference type="Proteomes" id="UP001520140">
    <property type="component" value="Unassembled WGS sequence"/>
</dbReference>
<proteinExistence type="predicted"/>
<name>A0ABS7NX26_9NOCA</name>
<organism evidence="1 2">
    <name type="scientific">Rhodococcoides kroppenstedtii</name>
    <dbReference type="NCBI Taxonomy" id="293050"/>
    <lineage>
        <taxon>Bacteria</taxon>
        <taxon>Bacillati</taxon>
        <taxon>Actinomycetota</taxon>
        <taxon>Actinomycetes</taxon>
        <taxon>Mycobacteriales</taxon>
        <taxon>Nocardiaceae</taxon>
        <taxon>Rhodococcoides</taxon>
    </lineage>
</organism>
<dbReference type="RefSeq" id="WP_068099943.1">
    <property type="nucleotide sequence ID" value="NZ_JABUKE010000023.1"/>
</dbReference>